<dbReference type="PANTHER" id="PTHR42895">
    <property type="entry name" value="IRON-SULFUR CLUSTER-BINDING PROTEIN-RELATED"/>
    <property type="match status" value="1"/>
</dbReference>
<accession>X1GN51</accession>
<feature type="domain" description="4Fe-4S ferredoxin-type" evidence="1">
    <location>
        <begin position="5"/>
        <end position="34"/>
    </location>
</feature>
<reference evidence="2" key="1">
    <citation type="journal article" date="2014" name="Front. Microbiol.">
        <title>High frequency of phylogenetically diverse reductive dehalogenase-homologous genes in deep subseafloor sedimentary metagenomes.</title>
        <authorList>
            <person name="Kawai M."/>
            <person name="Futagami T."/>
            <person name="Toyoda A."/>
            <person name="Takaki Y."/>
            <person name="Nishi S."/>
            <person name="Hori S."/>
            <person name="Arai W."/>
            <person name="Tsubouchi T."/>
            <person name="Morono Y."/>
            <person name="Uchiyama I."/>
            <person name="Ito T."/>
            <person name="Fujiyama A."/>
            <person name="Inagaki F."/>
            <person name="Takami H."/>
        </authorList>
    </citation>
    <scope>NUCLEOTIDE SEQUENCE</scope>
    <source>
        <strain evidence="2">Expedition CK06-06</strain>
    </source>
</reference>
<dbReference type="Gene3D" id="3.30.70.20">
    <property type="match status" value="1"/>
</dbReference>
<proteinExistence type="predicted"/>
<name>X1GN51_9ZZZZ</name>
<evidence type="ECO:0000313" key="2">
    <source>
        <dbReference type="EMBL" id="GAH58602.1"/>
    </source>
</evidence>
<dbReference type="Pfam" id="PF12837">
    <property type="entry name" value="Fer4_6"/>
    <property type="match status" value="1"/>
</dbReference>
<dbReference type="PROSITE" id="PS51379">
    <property type="entry name" value="4FE4S_FER_2"/>
    <property type="match status" value="2"/>
</dbReference>
<sequence>MVMRNIVKIDEEKCNGCGQCIDACAEGAIKLIDGKAKLVSEVYCDGLGACIGHCPQDAIAVEQREAPEFDEEATKAHLAELKKSQQQSDFVCPGMMAQNLRANSTPTESGTVSAQSQLTHWPVQLKLVSPQAPYFANADLLLVADCVPFAMGDFHNRFLKDHSIVVGCPKLDDTEFYIEKLAAILKANKLKSLTLIHMEVPCCFGLTHIAREAIARSGIELAFKDVTVSLQGNVNETKRVES</sequence>
<comment type="caution">
    <text evidence="2">The sequence shown here is derived from an EMBL/GenBank/DDBJ whole genome shotgun (WGS) entry which is preliminary data.</text>
</comment>
<organism evidence="2">
    <name type="scientific">marine sediment metagenome</name>
    <dbReference type="NCBI Taxonomy" id="412755"/>
    <lineage>
        <taxon>unclassified sequences</taxon>
        <taxon>metagenomes</taxon>
        <taxon>ecological metagenomes</taxon>
    </lineage>
</organism>
<dbReference type="InterPro" id="IPR017896">
    <property type="entry name" value="4Fe4S_Fe-S-bd"/>
</dbReference>
<dbReference type="SUPFAM" id="SSF54862">
    <property type="entry name" value="4Fe-4S ferredoxins"/>
    <property type="match status" value="1"/>
</dbReference>
<dbReference type="PANTHER" id="PTHR42895:SF1">
    <property type="entry name" value="IRON-SULFUR CLUSTER PROTEIN"/>
    <property type="match status" value="1"/>
</dbReference>
<protein>
    <recommendedName>
        <fullName evidence="1">4Fe-4S ferredoxin-type domain-containing protein</fullName>
    </recommendedName>
</protein>
<dbReference type="EMBL" id="BARU01019935">
    <property type="protein sequence ID" value="GAH58602.1"/>
    <property type="molecule type" value="Genomic_DNA"/>
</dbReference>
<gene>
    <name evidence="2" type="ORF">S03H2_32790</name>
</gene>
<dbReference type="AlphaFoldDB" id="X1GN51"/>
<dbReference type="InterPro" id="IPR052911">
    <property type="entry name" value="Corrinoid_activation_enz"/>
</dbReference>
<evidence type="ECO:0000259" key="1">
    <source>
        <dbReference type="PROSITE" id="PS51379"/>
    </source>
</evidence>
<feature type="domain" description="4Fe-4S ferredoxin-type" evidence="1">
    <location>
        <begin position="35"/>
        <end position="64"/>
    </location>
</feature>